<protein>
    <submittedName>
        <fullName evidence="2">Acetyl esterase</fullName>
        <ecNumber evidence="2">3.1.1.-</ecNumber>
    </submittedName>
</protein>
<evidence type="ECO:0000313" key="2">
    <source>
        <dbReference type="EMBL" id="MDQ0442610.1"/>
    </source>
</evidence>
<name>A0ABU0HJV9_9HYPH</name>
<accession>A0ABU0HJV9</accession>
<organism evidence="2 3">
    <name type="scientific">Methylobacterium persicinum</name>
    <dbReference type="NCBI Taxonomy" id="374426"/>
    <lineage>
        <taxon>Bacteria</taxon>
        <taxon>Pseudomonadati</taxon>
        <taxon>Pseudomonadota</taxon>
        <taxon>Alphaproteobacteria</taxon>
        <taxon>Hyphomicrobiales</taxon>
        <taxon>Methylobacteriaceae</taxon>
        <taxon>Methylobacterium</taxon>
    </lineage>
</organism>
<keyword evidence="2" id="KW-0378">Hydrolase</keyword>
<dbReference type="EMBL" id="JAUSVV010000003">
    <property type="protein sequence ID" value="MDQ0442610.1"/>
    <property type="molecule type" value="Genomic_DNA"/>
</dbReference>
<reference evidence="2 3" key="1">
    <citation type="submission" date="2023-07" db="EMBL/GenBank/DDBJ databases">
        <title>Genomic Encyclopedia of Type Strains, Phase IV (KMG-IV): sequencing the most valuable type-strain genomes for metagenomic binning, comparative biology and taxonomic classification.</title>
        <authorList>
            <person name="Goeker M."/>
        </authorList>
    </citation>
    <scope>NUCLEOTIDE SEQUENCE [LARGE SCALE GENOMIC DNA]</scope>
    <source>
        <strain evidence="2 3">DSM 19562</strain>
    </source>
</reference>
<dbReference type="RefSeq" id="WP_238248679.1">
    <property type="nucleotide sequence ID" value="NZ_BPQX01000021.1"/>
</dbReference>
<comment type="caution">
    <text evidence="2">The sequence shown here is derived from an EMBL/GenBank/DDBJ whole genome shotgun (WGS) entry which is preliminary data.</text>
</comment>
<dbReference type="Proteomes" id="UP001236369">
    <property type="component" value="Unassembled WGS sequence"/>
</dbReference>
<feature type="region of interest" description="Disordered" evidence="1">
    <location>
        <begin position="42"/>
        <end position="61"/>
    </location>
</feature>
<gene>
    <name evidence="2" type="ORF">QO016_002104</name>
</gene>
<keyword evidence="3" id="KW-1185">Reference proteome</keyword>
<evidence type="ECO:0000313" key="3">
    <source>
        <dbReference type="Proteomes" id="UP001236369"/>
    </source>
</evidence>
<dbReference type="GO" id="GO:0016787">
    <property type="term" value="F:hydrolase activity"/>
    <property type="evidence" value="ECO:0007669"/>
    <property type="project" value="UniProtKB-KW"/>
</dbReference>
<proteinExistence type="predicted"/>
<dbReference type="EC" id="3.1.1.-" evidence="2"/>
<evidence type="ECO:0000256" key="1">
    <source>
        <dbReference type="SAM" id="MobiDB-lite"/>
    </source>
</evidence>
<sequence>MIGRTYLERGDPVVVLTRWGKGGGPRNVLIRRADGSQVVRPFRGLRKPTAAPAPTPTRTME</sequence>